<organism evidence="1 2">
    <name type="scientific">Pristionchus pacificus</name>
    <name type="common">Parasitic nematode worm</name>
    <dbReference type="NCBI Taxonomy" id="54126"/>
    <lineage>
        <taxon>Eukaryota</taxon>
        <taxon>Metazoa</taxon>
        <taxon>Ecdysozoa</taxon>
        <taxon>Nematoda</taxon>
        <taxon>Chromadorea</taxon>
        <taxon>Rhabditida</taxon>
        <taxon>Rhabditina</taxon>
        <taxon>Diplogasteromorpha</taxon>
        <taxon>Diplogasteroidea</taxon>
        <taxon>Neodiplogasteridae</taxon>
        <taxon>Pristionchus</taxon>
    </lineage>
</organism>
<gene>
    <name evidence="1" type="primary">WBGene00092335</name>
</gene>
<dbReference type="InterPro" id="IPR035898">
    <property type="entry name" value="TAZ_dom_sf"/>
</dbReference>
<reference evidence="1" key="2">
    <citation type="submission" date="2022-06" db="UniProtKB">
        <authorList>
            <consortium name="EnsemblMetazoa"/>
        </authorList>
    </citation>
    <scope>IDENTIFICATION</scope>
    <source>
        <strain evidence="1">PS312</strain>
    </source>
</reference>
<reference evidence="2" key="1">
    <citation type="journal article" date="2008" name="Nat. Genet.">
        <title>The Pristionchus pacificus genome provides a unique perspective on nematode lifestyle and parasitism.</title>
        <authorList>
            <person name="Dieterich C."/>
            <person name="Clifton S.W."/>
            <person name="Schuster L.N."/>
            <person name="Chinwalla A."/>
            <person name="Delehaunty K."/>
            <person name="Dinkelacker I."/>
            <person name="Fulton L."/>
            <person name="Fulton R."/>
            <person name="Godfrey J."/>
            <person name="Minx P."/>
            <person name="Mitreva M."/>
            <person name="Roeseler W."/>
            <person name="Tian H."/>
            <person name="Witte H."/>
            <person name="Yang S.P."/>
            <person name="Wilson R.K."/>
            <person name="Sommer R.J."/>
        </authorList>
    </citation>
    <scope>NUCLEOTIDE SEQUENCE [LARGE SCALE GENOMIC DNA]</scope>
    <source>
        <strain evidence="2">PS312</strain>
    </source>
</reference>
<name>A0A2A6CDH2_PRIPA</name>
<dbReference type="Proteomes" id="UP000005239">
    <property type="component" value="Unassembled WGS sequence"/>
</dbReference>
<accession>A0A8R1U535</accession>
<proteinExistence type="predicted"/>
<dbReference type="PROSITE" id="PS50181">
    <property type="entry name" value="FBOX"/>
    <property type="match status" value="1"/>
</dbReference>
<dbReference type="EnsemblMetazoa" id="PPA02781.1">
    <property type="protein sequence ID" value="PPA02781.1"/>
    <property type="gene ID" value="WBGene00092335"/>
</dbReference>
<dbReference type="InterPro" id="IPR000197">
    <property type="entry name" value="Znf_TAZ"/>
</dbReference>
<dbReference type="InterPro" id="IPR001810">
    <property type="entry name" value="F-box_dom"/>
</dbReference>
<dbReference type="Gene3D" id="1.20.1020.10">
    <property type="entry name" value="TAZ domain"/>
    <property type="match status" value="1"/>
</dbReference>
<evidence type="ECO:0000313" key="2">
    <source>
        <dbReference type="Proteomes" id="UP000005239"/>
    </source>
</evidence>
<keyword evidence="2" id="KW-1185">Reference proteome</keyword>
<evidence type="ECO:0000313" key="1">
    <source>
        <dbReference type="EnsemblMetazoa" id="PPA02781.1"/>
    </source>
</evidence>
<dbReference type="Pfam" id="PF02135">
    <property type="entry name" value="zf-TAZ"/>
    <property type="match status" value="1"/>
</dbReference>
<dbReference type="PROSITE" id="PS50134">
    <property type="entry name" value="ZF_TAZ"/>
    <property type="match status" value="1"/>
</dbReference>
<accession>A0A2A6CDH2</accession>
<sequence>MNEPGSSVNSSAVDHSIFNPAFAKLNDIKHAQKCQAASHQDVCTIPNCMETKCLLDHVYKCSDEQFMQFDQPQQTWECTYPDCDLARVLLDHSQGLPHILPGCPICKKQEVLRRLHPGKGPRAADSDDDDDEENVKRRKVEDLDPDDQDSKLLKFIRLAMMPRRNIQMKEDPKKTEIDRLDHSNACRKSDCPISHCAYYKGLLLHLNACRKEHMCMSNLISKDLLSNVPAAVAREIFHHIRLNNFAIRSLERVNRSFRAFLRDEKELRGLYEKRVYDKLSICQTTNRRIVFRFIDYRIRFAGHVFIFDTEAFGAVEVVHYSRAHYGKAKKYLRGNYPLCSPSVEPIRIPEEVYRELSLALLRYSFSELSLRSIIIDNDFLSFFVDRASDIFAIERSLRYFNVRTENAVDLDKKEMEDFLAVLDINESCHDCLTDEQRKRDCHGLLINLPTCGCVAFPVIEPYEPTKRSLLAEPYFACSYSLNNMEDP</sequence>
<dbReference type="SUPFAM" id="SSF57933">
    <property type="entry name" value="TAZ domain"/>
    <property type="match status" value="1"/>
</dbReference>
<dbReference type="AlphaFoldDB" id="A0A2A6CDH2"/>
<protein>
    <submittedName>
        <fullName evidence="1">Uncharacterized protein</fullName>
    </submittedName>
</protein>